<dbReference type="RefSeq" id="WP_216940206.1">
    <property type="nucleotide sequence ID" value="NZ_CP077062.1"/>
</dbReference>
<protein>
    <submittedName>
        <fullName evidence="1">Phytanoyl-CoA dioxygenase family protein</fullName>
    </submittedName>
</protein>
<evidence type="ECO:0000313" key="1">
    <source>
        <dbReference type="EMBL" id="QWZ08623.1"/>
    </source>
</evidence>
<dbReference type="PANTHER" id="PTHR20883:SF46">
    <property type="entry name" value="PHYTANOYL-COA HYDROXYLASE"/>
    <property type="match status" value="1"/>
</dbReference>
<dbReference type="KEGG" id="nps:KRR39_01800"/>
<keyword evidence="1" id="KW-0560">Oxidoreductase</keyword>
<dbReference type="InterPro" id="IPR008775">
    <property type="entry name" value="Phytyl_CoA_dOase-like"/>
</dbReference>
<dbReference type="Proteomes" id="UP000683575">
    <property type="component" value="Chromosome"/>
</dbReference>
<dbReference type="GO" id="GO:0016706">
    <property type="term" value="F:2-oxoglutarate-dependent dioxygenase activity"/>
    <property type="evidence" value="ECO:0007669"/>
    <property type="project" value="UniProtKB-ARBA"/>
</dbReference>
<dbReference type="AlphaFoldDB" id="A0A975SZ30"/>
<keyword evidence="2" id="KW-1185">Reference proteome</keyword>
<proteinExistence type="predicted"/>
<sequence length="248" mass="28465">MTQGPFDLADYRERGFAVLRGVLDESECEEARLESDRLMWLCDADRETYGPRLELEVDHLTPEDRRHMDRVIRKIEPISDISDFFRQMAIRETITRPARAVFDDDVRLFEDKLNLKLPGGSPYPWHQDWPCCWRAQTDELITCFVYLDDADLTNGCLHVIPGSHQGRPIHPFKGNGHFEVDPSTVDASLAVPVPLAAGDMIVFDPYLLHFSDLNRGTVPRRAIIYTYYPARLGSVNQDRFPSLTDQIS</sequence>
<reference evidence="1" key="1">
    <citation type="submission" date="2021-06" db="EMBL/GenBank/DDBJ databases">
        <title>Complete genome sequence of Nocardioides sp. G188.</title>
        <authorList>
            <person name="Im W.-T."/>
        </authorList>
    </citation>
    <scope>NUCLEOTIDE SEQUENCE</scope>
    <source>
        <strain evidence="1">G188</strain>
    </source>
</reference>
<organism evidence="1 2">
    <name type="scientific">Nocardioides panacis</name>
    <dbReference type="NCBI Taxonomy" id="2849501"/>
    <lineage>
        <taxon>Bacteria</taxon>
        <taxon>Bacillati</taxon>
        <taxon>Actinomycetota</taxon>
        <taxon>Actinomycetes</taxon>
        <taxon>Propionibacteriales</taxon>
        <taxon>Nocardioidaceae</taxon>
        <taxon>Nocardioides</taxon>
    </lineage>
</organism>
<evidence type="ECO:0000313" key="2">
    <source>
        <dbReference type="Proteomes" id="UP000683575"/>
    </source>
</evidence>
<dbReference type="GO" id="GO:0005506">
    <property type="term" value="F:iron ion binding"/>
    <property type="evidence" value="ECO:0007669"/>
    <property type="project" value="UniProtKB-ARBA"/>
</dbReference>
<dbReference type="EMBL" id="CP077062">
    <property type="protein sequence ID" value="QWZ08623.1"/>
    <property type="molecule type" value="Genomic_DNA"/>
</dbReference>
<gene>
    <name evidence="1" type="ORF">KRR39_01800</name>
</gene>
<name>A0A975SZ30_9ACTN</name>
<dbReference type="PANTHER" id="PTHR20883">
    <property type="entry name" value="PHYTANOYL-COA DIOXYGENASE DOMAIN CONTAINING 1"/>
    <property type="match status" value="1"/>
</dbReference>
<accession>A0A975SZ30</accession>
<dbReference type="Pfam" id="PF05721">
    <property type="entry name" value="PhyH"/>
    <property type="match status" value="1"/>
</dbReference>
<keyword evidence="1" id="KW-0223">Dioxygenase</keyword>